<dbReference type="EC" id="3.1.3.48" evidence="2"/>
<accession>A0A850H2T1</accession>
<comment type="caution">
    <text evidence="7">The sequence shown here is derived from an EMBL/GenBank/DDBJ whole genome shotgun (WGS) entry which is preliminary data.</text>
</comment>
<organism evidence="7 8">
    <name type="scientific">Qipengyuania atrilutea</name>
    <dbReference type="NCBI Taxonomy" id="2744473"/>
    <lineage>
        <taxon>Bacteria</taxon>
        <taxon>Pseudomonadati</taxon>
        <taxon>Pseudomonadota</taxon>
        <taxon>Alphaproteobacteria</taxon>
        <taxon>Sphingomonadales</taxon>
        <taxon>Erythrobacteraceae</taxon>
        <taxon>Qipengyuania</taxon>
    </lineage>
</organism>
<evidence type="ECO:0000256" key="1">
    <source>
        <dbReference type="ARBA" id="ARBA00011063"/>
    </source>
</evidence>
<dbReference type="CDD" id="cd16343">
    <property type="entry name" value="LMWPTP"/>
    <property type="match status" value="1"/>
</dbReference>
<protein>
    <recommendedName>
        <fullName evidence="2">protein-tyrosine-phosphatase</fullName>
        <ecNumber evidence="2">3.1.3.48</ecNumber>
    </recommendedName>
</protein>
<evidence type="ECO:0000313" key="8">
    <source>
        <dbReference type="Proteomes" id="UP000561438"/>
    </source>
</evidence>
<evidence type="ECO:0000256" key="3">
    <source>
        <dbReference type="ARBA" id="ARBA00022801"/>
    </source>
</evidence>
<feature type="active site" evidence="5">
    <location>
        <position position="17"/>
    </location>
</feature>
<dbReference type="AlphaFoldDB" id="A0A850H2T1"/>
<name>A0A850H2T1_9SPHN</name>
<feature type="domain" description="Phosphotyrosine protein phosphatase I" evidence="6">
    <location>
        <begin position="5"/>
        <end position="152"/>
    </location>
</feature>
<dbReference type="InterPro" id="IPR023485">
    <property type="entry name" value="Ptyr_pPase"/>
</dbReference>
<dbReference type="SUPFAM" id="SSF52788">
    <property type="entry name" value="Phosphotyrosine protein phosphatases I"/>
    <property type="match status" value="1"/>
</dbReference>
<comment type="similarity">
    <text evidence="1">Belongs to the low molecular weight phosphotyrosine protein phosphatase family.</text>
</comment>
<proteinExistence type="inferred from homology"/>
<dbReference type="InterPro" id="IPR036196">
    <property type="entry name" value="Ptyr_pPase_sf"/>
</dbReference>
<dbReference type="RefSeq" id="WP_176266472.1">
    <property type="nucleotide sequence ID" value="NZ_JABWGV010000001.1"/>
</dbReference>
<dbReference type="Gene3D" id="3.40.50.2300">
    <property type="match status" value="1"/>
</dbReference>
<dbReference type="Pfam" id="PF01451">
    <property type="entry name" value="LMWPc"/>
    <property type="match status" value="1"/>
</dbReference>
<keyword evidence="4" id="KW-0904">Protein phosphatase</keyword>
<dbReference type="GO" id="GO:0004725">
    <property type="term" value="F:protein tyrosine phosphatase activity"/>
    <property type="evidence" value="ECO:0007669"/>
    <property type="project" value="UniProtKB-EC"/>
</dbReference>
<dbReference type="PANTHER" id="PTHR11717:SF7">
    <property type="entry name" value="LOW MOLECULAR WEIGHT PHOSPHOTYROSINE PROTEIN PHOSPHATASE"/>
    <property type="match status" value="1"/>
</dbReference>
<keyword evidence="3" id="KW-0378">Hydrolase</keyword>
<dbReference type="Proteomes" id="UP000561438">
    <property type="component" value="Unassembled WGS sequence"/>
</dbReference>
<feature type="active site" description="Nucleophile" evidence="5">
    <location>
        <position position="11"/>
    </location>
</feature>
<evidence type="ECO:0000313" key="7">
    <source>
        <dbReference type="EMBL" id="NVD44208.1"/>
    </source>
</evidence>
<evidence type="ECO:0000259" key="6">
    <source>
        <dbReference type="SMART" id="SM00226"/>
    </source>
</evidence>
<evidence type="ECO:0000256" key="5">
    <source>
        <dbReference type="PIRSR" id="PIRSR617867-1"/>
    </source>
</evidence>
<dbReference type="SMART" id="SM00226">
    <property type="entry name" value="LMWPc"/>
    <property type="match status" value="1"/>
</dbReference>
<evidence type="ECO:0000256" key="4">
    <source>
        <dbReference type="ARBA" id="ARBA00022912"/>
    </source>
</evidence>
<dbReference type="InterPro" id="IPR050438">
    <property type="entry name" value="LMW_PTPase"/>
</dbReference>
<sequence length="158" mass="16991">MSQKPSVLFVCLGNICRSPLAEAAFRARAEEAGLDVETDSVGTAGYHIGEPPDLRSIAEAANHGIDISGYRGRQLSADDYTRFTHILALDHSNLADIRERAPANSTAKIALLLDQVPTRKGSAVDDPYHDGADMFALTWKLVDEAAKALVAELRDGSD</sequence>
<dbReference type="PANTHER" id="PTHR11717">
    <property type="entry name" value="LOW MOLECULAR WEIGHT PROTEIN TYROSINE PHOSPHATASE"/>
    <property type="match status" value="1"/>
</dbReference>
<keyword evidence="8" id="KW-1185">Reference proteome</keyword>
<feature type="active site" description="Proton donor" evidence="5">
    <location>
        <position position="126"/>
    </location>
</feature>
<reference evidence="7 8" key="1">
    <citation type="submission" date="2020-06" db="EMBL/GenBank/DDBJ databases">
        <title>Altererythrobacter sp. HHU K3-1.</title>
        <authorList>
            <person name="Zhang D."/>
            <person name="Xue H."/>
        </authorList>
    </citation>
    <scope>NUCLEOTIDE SEQUENCE [LARGE SCALE GENOMIC DNA]</scope>
    <source>
        <strain evidence="7 8">HHU K3-1</strain>
    </source>
</reference>
<gene>
    <name evidence="7" type="ORF">HUV48_04145</name>
</gene>
<dbReference type="PRINTS" id="PR00719">
    <property type="entry name" value="LMWPTPASE"/>
</dbReference>
<dbReference type="EMBL" id="JABWGV010000001">
    <property type="protein sequence ID" value="NVD44208.1"/>
    <property type="molecule type" value="Genomic_DNA"/>
</dbReference>
<dbReference type="InterPro" id="IPR017867">
    <property type="entry name" value="Tyr_phospatase_low_mol_wt"/>
</dbReference>
<evidence type="ECO:0000256" key="2">
    <source>
        <dbReference type="ARBA" id="ARBA00013064"/>
    </source>
</evidence>